<dbReference type="Proteomes" id="UP000789342">
    <property type="component" value="Unassembled WGS sequence"/>
</dbReference>
<dbReference type="PANTHER" id="PTHR10073:SF47">
    <property type="entry name" value="DNA MISMATCH REPAIR PROTEIN MLH3"/>
    <property type="match status" value="1"/>
</dbReference>
<dbReference type="OrthoDB" id="429932at2759"/>
<dbReference type="GO" id="GO:0006298">
    <property type="term" value="P:mismatch repair"/>
    <property type="evidence" value="ECO:0007669"/>
    <property type="project" value="InterPro"/>
</dbReference>
<dbReference type="SUPFAM" id="SSF118116">
    <property type="entry name" value="DNA mismatch repair protein MutL"/>
    <property type="match status" value="1"/>
</dbReference>
<evidence type="ECO:0000259" key="2">
    <source>
        <dbReference type="SMART" id="SM01340"/>
    </source>
</evidence>
<sequence>AIETTALMHPQVTFILVDASTDSKIITTRKTTSNISTFRQLFGGFLAQDLEPVYAEDGHVKLDGFISLKGYHTKLHQYFYVNKHFIAHNELYKLTEDYFNKSNFGKKFHDEMSLDLGCAYPNKSRKNETRIFDKHPIFLINLTCPTSDYDLFLDPTKNVIEFENWPKILDLLSKLISQFLVRHGFLTGDAFKSQASHIVASTPSAKLSRTRNHQDLPLTFEELTHIKIGGRHQYIFLDEELKGGMSRSSFTSVPKADERCAGIECLSRKNTRETSVIKINENEYAQWTDSSSKRDFYVDLRTGNSYKKLPQQSTSSVGTTARIDRSRLRTSNNAPTNATLWAKEAFESWNNPVFKCDEVPMPCLQDAIAGDKSAYKNNVFASKDALRSCVLGHRFNKQDIARAEVIGQFDNKFIVCKLPCSQDRERDFDACKQYTKYILVLVDQHAADERVRVETLMKEFCDFNNKYQTQPEVSSLVETIQAKPPIKIILTIREMQVVKKFEANFNNWGIFFSDRVDSRQNTQLGISISTLISSRFDNDHSYIYVTHVPRMIADRCVSDSRVTQEIIRQYLYWLEGAGMFEMCLGDDGRRDWTKMISKCPRGILDIINSKACRGALMFNDRLTLQQCKELIAKLALCNFPFQCAHGRPSIIPLIYLDEFTEHSSNSRYSSKTGHSGDSRTIKSSVTIDRHKINLERFRK</sequence>
<dbReference type="InterPro" id="IPR014721">
    <property type="entry name" value="Ribsml_uS5_D2-typ_fold_subgr"/>
</dbReference>
<protein>
    <submittedName>
        <fullName evidence="3">16501_t:CDS:1</fullName>
    </submittedName>
</protein>
<dbReference type="InterPro" id="IPR013507">
    <property type="entry name" value="DNA_mismatch_S5_2-like"/>
</dbReference>
<dbReference type="SMART" id="SM00853">
    <property type="entry name" value="MutL_C"/>
    <property type="match status" value="1"/>
</dbReference>
<gene>
    <name evidence="3" type="ORF">AMORRO_LOCUS10942</name>
</gene>
<reference evidence="3" key="1">
    <citation type="submission" date="2021-06" db="EMBL/GenBank/DDBJ databases">
        <authorList>
            <person name="Kallberg Y."/>
            <person name="Tangrot J."/>
            <person name="Rosling A."/>
        </authorList>
    </citation>
    <scope>NUCLEOTIDE SEQUENCE</scope>
    <source>
        <strain evidence="3">CL551</strain>
    </source>
</reference>
<dbReference type="GO" id="GO:0005524">
    <property type="term" value="F:ATP binding"/>
    <property type="evidence" value="ECO:0007669"/>
    <property type="project" value="InterPro"/>
</dbReference>
<proteinExistence type="predicted"/>
<dbReference type="InterPro" id="IPR020568">
    <property type="entry name" value="Ribosomal_Su5_D2-typ_SF"/>
</dbReference>
<dbReference type="InterPro" id="IPR037198">
    <property type="entry name" value="MutL_C_sf"/>
</dbReference>
<evidence type="ECO:0000313" key="4">
    <source>
        <dbReference type="Proteomes" id="UP000789342"/>
    </source>
</evidence>
<dbReference type="EMBL" id="CAJVPV010012986">
    <property type="protein sequence ID" value="CAG8674011.1"/>
    <property type="molecule type" value="Genomic_DNA"/>
</dbReference>
<dbReference type="Gene3D" id="3.30.1540.20">
    <property type="entry name" value="MutL, C-terminal domain, dimerisation subdomain"/>
    <property type="match status" value="2"/>
</dbReference>
<dbReference type="GO" id="GO:0016887">
    <property type="term" value="F:ATP hydrolysis activity"/>
    <property type="evidence" value="ECO:0007669"/>
    <property type="project" value="InterPro"/>
</dbReference>
<dbReference type="AlphaFoldDB" id="A0A9N9HHB8"/>
<dbReference type="GO" id="GO:0030983">
    <property type="term" value="F:mismatched DNA binding"/>
    <property type="evidence" value="ECO:0007669"/>
    <property type="project" value="InterPro"/>
</dbReference>
<dbReference type="GO" id="GO:0140664">
    <property type="term" value="F:ATP-dependent DNA damage sensor activity"/>
    <property type="evidence" value="ECO:0007669"/>
    <property type="project" value="InterPro"/>
</dbReference>
<name>A0A9N9HHB8_9GLOM</name>
<dbReference type="InterPro" id="IPR014790">
    <property type="entry name" value="MutL_C"/>
</dbReference>
<keyword evidence="4" id="KW-1185">Reference proteome</keyword>
<dbReference type="InterPro" id="IPR042120">
    <property type="entry name" value="MutL_C_dimsub"/>
</dbReference>
<organism evidence="3 4">
    <name type="scientific">Acaulospora morrowiae</name>
    <dbReference type="NCBI Taxonomy" id="94023"/>
    <lineage>
        <taxon>Eukaryota</taxon>
        <taxon>Fungi</taxon>
        <taxon>Fungi incertae sedis</taxon>
        <taxon>Mucoromycota</taxon>
        <taxon>Glomeromycotina</taxon>
        <taxon>Glomeromycetes</taxon>
        <taxon>Diversisporales</taxon>
        <taxon>Acaulosporaceae</taxon>
        <taxon>Acaulospora</taxon>
    </lineage>
</organism>
<accession>A0A9N9HHB8</accession>
<dbReference type="InterPro" id="IPR038973">
    <property type="entry name" value="MutL/Mlh/Pms-like"/>
</dbReference>
<feature type="domain" description="MutL C-terminal dimerisation" evidence="1">
    <location>
        <begin position="405"/>
        <end position="622"/>
    </location>
</feature>
<dbReference type="GO" id="GO:0032300">
    <property type="term" value="C:mismatch repair complex"/>
    <property type="evidence" value="ECO:0007669"/>
    <property type="project" value="InterPro"/>
</dbReference>
<dbReference type="Gene3D" id="3.30.230.10">
    <property type="match status" value="1"/>
</dbReference>
<feature type="domain" description="DNA mismatch repair protein S5" evidence="2">
    <location>
        <begin position="38"/>
        <end position="181"/>
    </location>
</feature>
<comment type="caution">
    <text evidence="3">The sequence shown here is derived from an EMBL/GenBank/DDBJ whole genome shotgun (WGS) entry which is preliminary data.</text>
</comment>
<feature type="non-terminal residue" evidence="3">
    <location>
        <position position="699"/>
    </location>
</feature>
<evidence type="ECO:0000259" key="1">
    <source>
        <dbReference type="SMART" id="SM00853"/>
    </source>
</evidence>
<dbReference type="PANTHER" id="PTHR10073">
    <property type="entry name" value="DNA MISMATCH REPAIR PROTEIN MLH, PMS, MUTL"/>
    <property type="match status" value="1"/>
</dbReference>
<dbReference type="SUPFAM" id="SSF54211">
    <property type="entry name" value="Ribosomal protein S5 domain 2-like"/>
    <property type="match status" value="1"/>
</dbReference>
<evidence type="ECO:0000313" key="3">
    <source>
        <dbReference type="EMBL" id="CAG8674011.1"/>
    </source>
</evidence>
<dbReference type="SMART" id="SM01340">
    <property type="entry name" value="DNA_mis_repair"/>
    <property type="match status" value="1"/>
</dbReference>